<comment type="caution">
    <text evidence="3">The sequence shown here is derived from an EMBL/GenBank/DDBJ whole genome shotgun (WGS) entry which is preliminary data.</text>
</comment>
<accession>A0A812IMT7</accession>
<dbReference type="EMBL" id="CAJNIZ010000403">
    <property type="protein sequence ID" value="CAE7161183.1"/>
    <property type="molecule type" value="Genomic_DNA"/>
</dbReference>
<reference evidence="3" key="1">
    <citation type="submission" date="2021-02" db="EMBL/GenBank/DDBJ databases">
        <authorList>
            <person name="Dougan E. K."/>
            <person name="Rhodes N."/>
            <person name="Thang M."/>
            <person name="Chan C."/>
        </authorList>
    </citation>
    <scope>NUCLEOTIDE SEQUENCE</scope>
</reference>
<evidence type="ECO:0000256" key="1">
    <source>
        <dbReference type="SAM" id="MobiDB-lite"/>
    </source>
</evidence>
<proteinExistence type="predicted"/>
<feature type="transmembrane region" description="Helical" evidence="2">
    <location>
        <begin position="7"/>
        <end position="28"/>
    </location>
</feature>
<evidence type="ECO:0000313" key="3">
    <source>
        <dbReference type="EMBL" id="CAE7161183.1"/>
    </source>
</evidence>
<name>A0A812IMT7_SYMPI</name>
<dbReference type="Proteomes" id="UP000649617">
    <property type="component" value="Unassembled WGS sequence"/>
</dbReference>
<protein>
    <submittedName>
        <fullName evidence="3">Uncharacterized protein</fullName>
    </submittedName>
</protein>
<keyword evidence="2" id="KW-0812">Transmembrane</keyword>
<feature type="compositionally biased region" description="Basic and acidic residues" evidence="1">
    <location>
        <begin position="99"/>
        <end position="108"/>
    </location>
</feature>
<feature type="region of interest" description="Disordered" evidence="1">
    <location>
        <begin position="90"/>
        <end position="111"/>
    </location>
</feature>
<keyword evidence="2" id="KW-1133">Transmembrane helix</keyword>
<keyword evidence="4" id="KW-1185">Reference proteome</keyword>
<dbReference type="AlphaFoldDB" id="A0A812IMT7"/>
<gene>
    <name evidence="3" type="ORF">SPIL2461_LOCUS515</name>
</gene>
<evidence type="ECO:0000313" key="4">
    <source>
        <dbReference type="Proteomes" id="UP000649617"/>
    </source>
</evidence>
<keyword evidence="2" id="KW-0472">Membrane</keyword>
<organism evidence="3 4">
    <name type="scientific">Symbiodinium pilosum</name>
    <name type="common">Dinoflagellate</name>
    <dbReference type="NCBI Taxonomy" id="2952"/>
    <lineage>
        <taxon>Eukaryota</taxon>
        <taxon>Sar</taxon>
        <taxon>Alveolata</taxon>
        <taxon>Dinophyceae</taxon>
        <taxon>Suessiales</taxon>
        <taxon>Symbiodiniaceae</taxon>
        <taxon>Symbiodinium</taxon>
    </lineage>
</organism>
<evidence type="ECO:0000256" key="2">
    <source>
        <dbReference type="SAM" id="Phobius"/>
    </source>
</evidence>
<sequence>MWHPRSVCLWLLERFLHLLLIKMLFYLYKLAVDIFQNLFLIRFHLEKNCFFMDDHLVMMNPGDLVDGHRCSRPIRPIRTERPIMEHVARGLEESDESEGNDHKDETRDCGTASPGCALCRCWLLAAVKQRREIHELTKELLTAESELFKEEQGPEQYLGLHQLWA</sequence>